<dbReference type="Proteomes" id="UP000183185">
    <property type="component" value="Unassembled WGS sequence"/>
</dbReference>
<keyword evidence="4" id="KW-1185">Reference proteome</keyword>
<evidence type="ECO:0000313" key="1">
    <source>
        <dbReference type="EMBL" id="MEV4915016.1"/>
    </source>
</evidence>
<proteinExistence type="predicted"/>
<dbReference type="RefSeq" id="WP_071746160.1">
    <property type="nucleotide sequence ID" value="NZ_JARMCS010000010.1"/>
</dbReference>
<dbReference type="AlphaFoldDB" id="A0AA44R7A2"/>
<dbReference type="EMBL" id="JBEGIE010000110">
    <property type="protein sequence ID" value="MEV4915016.1"/>
    <property type="molecule type" value="Genomic_DNA"/>
</dbReference>
<evidence type="ECO:0000313" key="4">
    <source>
        <dbReference type="Proteomes" id="UP001552502"/>
    </source>
</evidence>
<dbReference type="EMBL" id="MACH01000092">
    <property type="protein sequence ID" value="OJE44252.1"/>
    <property type="molecule type" value="Genomic_DNA"/>
</dbReference>
<protein>
    <submittedName>
        <fullName evidence="2">Phosphatase</fullName>
    </submittedName>
</protein>
<dbReference type="Proteomes" id="UP001552502">
    <property type="component" value="Unassembled WGS sequence"/>
</dbReference>
<accession>A0AA44R7A2</accession>
<name>A0AA44R7A2_9BACI</name>
<organism evidence="2 3">
    <name type="scientific">Bacillus proteolyticus</name>
    <dbReference type="NCBI Taxonomy" id="2026192"/>
    <lineage>
        <taxon>Bacteria</taxon>
        <taxon>Bacillati</taxon>
        <taxon>Bacillota</taxon>
        <taxon>Bacilli</taxon>
        <taxon>Bacillales</taxon>
        <taxon>Bacillaceae</taxon>
        <taxon>Bacillus</taxon>
        <taxon>Bacillus cereus group</taxon>
    </lineage>
</organism>
<sequence>MERMKALKVNFEDMRETPFFQVQTNYRIRFGTELIENNLKLLREILSGIFIENDRIDVSFISGYIAYDKSKRTYEKTRIGKFVEIKNWEETKITEDGLESTVIFTTIKGLHKDEVYKYCKYIVNGGQQAYICFYNGTYLLYINSDVIDIISVDTSLIKKLKFQYREEYDKFYEIEELE</sequence>
<reference evidence="1 4" key="2">
    <citation type="journal article" date="2023" name="Proc. Natl. Acad. Sci. U.S.A.">
        <title>Bacterial tolerance to host-exuded specialized metabolites structures the maize root microbiome.</title>
        <authorList>
            <person name="Thoenen L."/>
            <person name="Giroud C."/>
            <person name="Kreuzer M."/>
            <person name="Waelchli J."/>
            <person name="Gfeller V."/>
            <person name="Deslandes-Herold G."/>
            <person name="Mateo P."/>
            <person name="Robert C.A.M."/>
            <person name="Ahrens C.H."/>
            <person name="Rubio-Somoza I."/>
            <person name="Bruggmann R."/>
            <person name="Erb M."/>
            <person name="Schlaeppi K."/>
        </authorList>
    </citation>
    <scope>NUCLEOTIDE SEQUENCE [LARGE SCALE GENOMIC DNA]</scope>
    <source>
        <strain evidence="1 4">LBA1-1-1.1</strain>
    </source>
</reference>
<evidence type="ECO:0000313" key="2">
    <source>
        <dbReference type="EMBL" id="OJE44252.1"/>
    </source>
</evidence>
<comment type="caution">
    <text evidence="2">The sequence shown here is derived from an EMBL/GenBank/DDBJ whole genome shotgun (WGS) entry which is preliminary data.</text>
</comment>
<reference evidence="2 3" key="1">
    <citation type="submission" date="2016-06" db="EMBL/GenBank/DDBJ databases">
        <title>First insights into the genetic diversity and population structure of in the Bacillus cereus group bacteria from diverse marine environments.</title>
        <authorList>
            <person name="Liu Y."/>
            <person name="Lai Q."/>
            <person name="Shao Z."/>
        </authorList>
    </citation>
    <scope>NUCLEOTIDE SEQUENCE [LARGE SCALE GENOMIC DNA]</scope>
    <source>
        <strain evidence="2 3">TD42</strain>
    </source>
</reference>
<evidence type="ECO:0000313" key="3">
    <source>
        <dbReference type="Proteomes" id="UP000183185"/>
    </source>
</evidence>
<gene>
    <name evidence="2" type="ORF">BAQ49_09510</name>
    <name evidence="1" type="ORF">MRBLBA1_006060</name>
</gene>
<reference evidence="1" key="3">
    <citation type="submission" date="2024-05" db="EMBL/GenBank/DDBJ databases">
        <authorList>
            <person name="Kreuzer M."/>
            <person name="Schlaeppi K."/>
            <person name="Thoenen L."/>
        </authorList>
    </citation>
    <scope>NUCLEOTIDE SEQUENCE</scope>
    <source>
        <strain evidence="1">LBA1-1-1.1</strain>
    </source>
</reference>